<protein>
    <submittedName>
        <fullName evidence="2">PRiA4b ORF-3-like protein</fullName>
    </submittedName>
</protein>
<dbReference type="AlphaFoldDB" id="A0A2T0VTM7"/>
<sequence>MIYQFKVTLKDVGIPVWRRIQIESESTFEELHYVLMASFDWLGYHLHEFEIRKTSGERSSNIRIGLPEGGSFDAKDSLLFHMNSPLAQSIDFGFPRFLHEKEEQLSAWFKMEKDRALYTYDFGDNWDHDIVLEKILEPEPHTLYPLCIKAKNDTPPEDSRMEMLDDEIDLKNPDWKVIVEDINDTFRTAHWKKDFLDRDHFI</sequence>
<dbReference type="InterPro" id="IPR024047">
    <property type="entry name" value="MM3350-like_sf"/>
</dbReference>
<proteinExistence type="predicted"/>
<dbReference type="Proteomes" id="UP000238205">
    <property type="component" value="Unassembled WGS sequence"/>
</dbReference>
<reference evidence="2 3" key="1">
    <citation type="submission" date="2018-03" db="EMBL/GenBank/DDBJ databases">
        <title>Genomic Encyclopedia of Archaeal and Bacterial Type Strains, Phase II (KMG-II): from individual species to whole genera.</title>
        <authorList>
            <person name="Goeker M."/>
        </authorList>
    </citation>
    <scope>NUCLEOTIDE SEQUENCE [LARGE SCALE GENOMIC DNA]</scope>
    <source>
        <strain evidence="2 3">DSM 13175</strain>
    </source>
</reference>
<gene>
    <name evidence="2" type="ORF">CLV38_1416</name>
</gene>
<evidence type="ECO:0000259" key="1">
    <source>
        <dbReference type="Pfam" id="PF07929"/>
    </source>
</evidence>
<evidence type="ECO:0000313" key="3">
    <source>
        <dbReference type="Proteomes" id="UP000238205"/>
    </source>
</evidence>
<accession>A0A2T0VTM7</accession>
<dbReference type="InterPro" id="IPR012912">
    <property type="entry name" value="Plasmid_pRiA4b_Orf3-like"/>
</dbReference>
<evidence type="ECO:0000313" key="2">
    <source>
        <dbReference type="EMBL" id="PRY74539.1"/>
    </source>
</evidence>
<feature type="domain" description="Plasmid pRiA4b Orf3-like" evidence="1">
    <location>
        <begin position="2"/>
        <end position="160"/>
    </location>
</feature>
<dbReference type="Pfam" id="PF07929">
    <property type="entry name" value="PRiA4_ORF3"/>
    <property type="match status" value="1"/>
</dbReference>
<keyword evidence="3" id="KW-1185">Reference proteome</keyword>
<name>A0A2T0VTM7_9LACT</name>
<dbReference type="PANTHER" id="PTHR41878">
    <property type="entry name" value="LEXA REPRESSOR-RELATED"/>
    <property type="match status" value="1"/>
</dbReference>
<dbReference type="PANTHER" id="PTHR41878:SF1">
    <property type="entry name" value="TNPR PROTEIN"/>
    <property type="match status" value="1"/>
</dbReference>
<comment type="caution">
    <text evidence="2">The sequence shown here is derived from an EMBL/GenBank/DDBJ whole genome shotgun (WGS) entry which is preliminary data.</text>
</comment>
<dbReference type="EMBL" id="PVTO01000041">
    <property type="protein sequence ID" value="PRY74539.1"/>
    <property type="molecule type" value="Genomic_DNA"/>
</dbReference>
<organism evidence="2 3">
    <name type="scientific">Alkalibacterium olivapovliticus</name>
    <dbReference type="NCBI Taxonomy" id="99907"/>
    <lineage>
        <taxon>Bacteria</taxon>
        <taxon>Bacillati</taxon>
        <taxon>Bacillota</taxon>
        <taxon>Bacilli</taxon>
        <taxon>Lactobacillales</taxon>
        <taxon>Carnobacteriaceae</taxon>
        <taxon>Alkalibacterium</taxon>
    </lineage>
</organism>
<dbReference type="RefSeq" id="WP_106196258.1">
    <property type="nucleotide sequence ID" value="NZ_PVTO01000041.1"/>
</dbReference>
<dbReference type="Gene3D" id="3.10.290.30">
    <property type="entry name" value="MM3350-like"/>
    <property type="match status" value="1"/>
</dbReference>
<dbReference type="OrthoDB" id="9801392at2"/>
<dbReference type="SUPFAM" id="SSF159941">
    <property type="entry name" value="MM3350-like"/>
    <property type="match status" value="1"/>
</dbReference>